<dbReference type="InterPro" id="IPR003593">
    <property type="entry name" value="AAA+_ATPase"/>
</dbReference>
<evidence type="ECO:0000313" key="4">
    <source>
        <dbReference type="Proteomes" id="UP000410492"/>
    </source>
</evidence>
<dbReference type="EMBL" id="CAACVG010007564">
    <property type="protein sequence ID" value="VEN46066.1"/>
    <property type="molecule type" value="Genomic_DNA"/>
</dbReference>
<dbReference type="InterPro" id="IPR027417">
    <property type="entry name" value="P-loop_NTPase"/>
</dbReference>
<keyword evidence="4" id="KW-1185">Reference proteome</keyword>
<dbReference type="PANTHER" id="PTHR23389:SF21">
    <property type="entry name" value="ATPASE FAMILY AAA DOMAIN-CONTAINING PROTEIN 5"/>
    <property type="match status" value="1"/>
</dbReference>
<dbReference type="GO" id="GO:0003677">
    <property type="term" value="F:DNA binding"/>
    <property type="evidence" value="ECO:0007669"/>
    <property type="project" value="TreeGrafter"/>
</dbReference>
<evidence type="ECO:0000256" key="1">
    <source>
        <dbReference type="SAM" id="MobiDB-lite"/>
    </source>
</evidence>
<dbReference type="GO" id="GO:0005524">
    <property type="term" value="F:ATP binding"/>
    <property type="evidence" value="ECO:0007669"/>
    <property type="project" value="InterPro"/>
</dbReference>
<feature type="compositionally biased region" description="Basic residues" evidence="1">
    <location>
        <begin position="811"/>
        <end position="823"/>
    </location>
</feature>
<dbReference type="Proteomes" id="UP000410492">
    <property type="component" value="Unassembled WGS sequence"/>
</dbReference>
<feature type="region of interest" description="Disordered" evidence="1">
    <location>
        <begin position="797"/>
        <end position="826"/>
    </location>
</feature>
<organism evidence="3 4">
    <name type="scientific">Callosobruchus maculatus</name>
    <name type="common">Southern cowpea weevil</name>
    <name type="synonym">Pulse bruchid</name>
    <dbReference type="NCBI Taxonomy" id="64391"/>
    <lineage>
        <taxon>Eukaryota</taxon>
        <taxon>Metazoa</taxon>
        <taxon>Ecdysozoa</taxon>
        <taxon>Arthropoda</taxon>
        <taxon>Hexapoda</taxon>
        <taxon>Insecta</taxon>
        <taxon>Pterygota</taxon>
        <taxon>Neoptera</taxon>
        <taxon>Endopterygota</taxon>
        <taxon>Coleoptera</taxon>
        <taxon>Polyphaga</taxon>
        <taxon>Cucujiformia</taxon>
        <taxon>Chrysomeloidea</taxon>
        <taxon>Chrysomelidae</taxon>
        <taxon>Bruchinae</taxon>
        <taxon>Bruchini</taxon>
        <taxon>Callosobruchus</taxon>
    </lineage>
</organism>
<name>A0A653CEA3_CALMS</name>
<evidence type="ECO:0000259" key="2">
    <source>
        <dbReference type="SMART" id="SM00382"/>
    </source>
</evidence>
<dbReference type="GO" id="GO:0005634">
    <property type="term" value="C:nucleus"/>
    <property type="evidence" value="ECO:0007669"/>
    <property type="project" value="TreeGrafter"/>
</dbReference>
<sequence>MKDLTAYFGSPSNESCTSAKEAPESNKKAEEKNEPIKTAGDGSANRANNNEDVDVKTVAKRKKKSKKDKLRKPSDPAVKNITELMTNNLSIISPNNSVAEIKTVDSSNCVGAEVKCSNKSVGGVMPETKGSDESKNGTNIKINISSDKVTETISVTEDSNNSSIVTETEAKTSSENYENPIMETAGHKKEERKEIIDCDSSNSSDIQGGNLGKTKAVNAFQFLMNSRFKTIGSNSPGKEVDKEISKDEESKEKLSTRKHLLSDWAEKKGASKRKREEEEKEATISYKLEKRAKRLKKLLKVEADNDAVVKTRRRCIKRLSTDSENSNDATIQRANTVDIKNENEKYVIKSDAEENKKKLHDIKEITRINECETLQDGDLTTKSLAEIEKKCNEVISIIDDKKIKNKEISAKSTSKTKTSHRKLKKQDNIEKENKNTEELHEILDESAQDIEICTPKPKEGRQSLLNFFGVINKSDKIENVNSKTSLRIQSEEVTIKESCQVKNSVKKVNLDVVEVELDAESESAVIDTVESKVVIDLAEEELICTTHNITETEDTSTCDQAPQTCKRKKSKKKKKHKEEKTPKVQRIVDESSQEIDDLTPRRLRSWRMKIRMNMDENTDENSVDKVTKIDENSCDVTLSSGSDFEEEIKTKKPSKKPVKVAPVFVKAIPKPKIDPDVLEARKQFLMSGIPDSLKKCMEKQQSLEDREYDVFPTISHVQQKCNSNFWNLPESNLELTEFSPIKLDEFNFTHRLPATKTKQLNIKVETDKITELKSLLNKIKTENPNYPVLKAFRQISERKENPNNDVQEKKSKTKEKSRKKRKSLDKSVEIVQPEQVEIDVVAQAMWTEKYKPRNSEDIIGNTEAIKSLKKWLEAWLNFSEEIIMNSKSKRRNSNSSDDFIVSDCSSRDTVRLPGNTLVLEGPCGTGKSTAVYAICNELGYNVIEINASSKRTGKHLLQKLQEATQSHQVRKKESSSFTNFLQQTDSQEAADKQMCVLLVEDIDIVFEQDDNFMTALMQLVTTSKRPMILTTTDFDSVFVQRFLGDFERISFKPLSAHSLATWLQLVCLVEGMFVDQNEIGSLLEFNKGDVRRTMLELQFWVQSGGEIIQSDMPIKIACRRSSAEEKLVEDDVKNEKRKTRNAEKVVTHKNCMRSFEIFDGPYDFSVPYHLKLGLLWWNLPGILSIPDFSRSRINRLNAESRVVETESSCDTKCSPEDRLKLSELSKVYETVCVSDVMFRKTKFADDLEPIVRNFKYDVKDSIELGSKIDDEVLELDFVHEMSHYLVNAQIQRFKGVNEGEASLNMAVPEKNERRWRAKHYMCEDLFKEAVSCSTSLDRKAVAMDYMPTMRCISRTENERAAHNTKRGNRFRNYLRNLVKHCNDSTFKLACNILRE</sequence>
<feature type="domain" description="AAA+ ATPase" evidence="2">
    <location>
        <begin position="913"/>
        <end position="1054"/>
    </location>
</feature>
<gene>
    <name evidence="3" type="ORF">CALMAC_LOCUS8291</name>
</gene>
<evidence type="ECO:0000313" key="3">
    <source>
        <dbReference type="EMBL" id="VEN46066.1"/>
    </source>
</evidence>
<feature type="compositionally biased region" description="Basic residues" evidence="1">
    <location>
        <begin position="58"/>
        <end position="70"/>
    </location>
</feature>
<dbReference type="SMART" id="SM00382">
    <property type="entry name" value="AAA"/>
    <property type="match status" value="1"/>
</dbReference>
<dbReference type="Pfam" id="PF00004">
    <property type="entry name" value="AAA"/>
    <property type="match status" value="1"/>
</dbReference>
<feature type="region of interest" description="Disordered" evidence="1">
    <location>
        <begin position="1"/>
        <end position="77"/>
    </location>
</feature>
<feature type="compositionally biased region" description="Basic and acidic residues" evidence="1">
    <location>
        <begin position="21"/>
        <end position="35"/>
    </location>
</feature>
<dbReference type="PANTHER" id="PTHR23389">
    <property type="entry name" value="CHROMOSOME TRANSMISSION FIDELITY FACTOR 18"/>
    <property type="match status" value="1"/>
</dbReference>
<dbReference type="InterPro" id="IPR003959">
    <property type="entry name" value="ATPase_AAA_core"/>
</dbReference>
<dbReference type="SUPFAM" id="SSF52540">
    <property type="entry name" value="P-loop containing nucleoside triphosphate hydrolases"/>
    <property type="match status" value="1"/>
</dbReference>
<feature type="compositionally biased region" description="Basic and acidic residues" evidence="1">
    <location>
        <begin position="797"/>
        <end position="810"/>
    </location>
</feature>
<dbReference type="GO" id="GO:0061860">
    <property type="term" value="F:DNA clamp unloader activity"/>
    <property type="evidence" value="ECO:0007669"/>
    <property type="project" value="TreeGrafter"/>
</dbReference>
<protein>
    <recommendedName>
        <fullName evidence="2">AAA+ ATPase domain-containing protein</fullName>
    </recommendedName>
</protein>
<reference evidence="3 4" key="1">
    <citation type="submission" date="2019-01" db="EMBL/GenBank/DDBJ databases">
        <authorList>
            <person name="Sayadi A."/>
        </authorList>
    </citation>
    <scope>NUCLEOTIDE SEQUENCE [LARGE SCALE GENOMIC DNA]</scope>
</reference>
<feature type="compositionally biased region" description="Polar residues" evidence="1">
    <location>
        <begin position="159"/>
        <end position="177"/>
    </location>
</feature>
<dbReference type="CDD" id="cd00009">
    <property type="entry name" value="AAA"/>
    <property type="match status" value="1"/>
</dbReference>
<dbReference type="GO" id="GO:0016887">
    <property type="term" value="F:ATP hydrolysis activity"/>
    <property type="evidence" value="ECO:0007669"/>
    <property type="project" value="InterPro"/>
</dbReference>
<accession>A0A653CEA3</accession>
<feature type="region of interest" description="Disordered" evidence="1">
    <location>
        <begin position="231"/>
        <end position="256"/>
    </location>
</feature>
<proteinExistence type="predicted"/>
<dbReference type="OrthoDB" id="9996895at2759"/>
<dbReference type="Gene3D" id="3.40.50.300">
    <property type="entry name" value="P-loop containing nucleotide triphosphate hydrolases"/>
    <property type="match status" value="1"/>
</dbReference>
<feature type="compositionally biased region" description="Basic and acidic residues" evidence="1">
    <location>
        <begin position="238"/>
        <end position="256"/>
    </location>
</feature>
<feature type="region of interest" description="Disordered" evidence="1">
    <location>
        <begin position="159"/>
        <end position="179"/>
    </location>
</feature>